<proteinExistence type="predicted"/>
<reference evidence="1" key="1">
    <citation type="submission" date="2021-10" db="EMBL/GenBank/DDBJ databases">
        <authorList>
            <person name="Dean J.D."/>
            <person name="Kim M.K."/>
            <person name="Newey C.N."/>
            <person name="Stoker T.S."/>
            <person name="Thompson D.W."/>
            <person name="Grose J.H."/>
        </authorList>
    </citation>
    <scope>NUCLEOTIDE SEQUENCE</scope>
    <source>
        <strain evidence="1">BT178</strain>
    </source>
</reference>
<sequence>MKSLLFRRILPAGLLLLLLVLGLAAWLLGTRWGKQQLEQWVRVQLTRNSELVLAPFDVTISPWRDFPHLTASIRHISLTDTSFREQHPVLRVGRADMRLELSSLLRKQLRITRLTVWNVDFLERVDSLGRSWGLHGKRRHTSKGAGPPLDVALDSLLVYNFRIQTRNDFAHSAFGAEVQRGRLSATISQGVLRAHGTLAGELNYLRNSRGTLFQNKPVWAAVNYELVFKKRQGTLRNTRATLNGDTIRIQGSHTTIANQPGTELNFQFDGQQPLMEVLHAALPPTVLPFIKGATSPSKARIHYTISGLTSPTTRPRNILTFKLRRASLRWPDAARHINHWDLQATYDNGPAHNSTTTELSVQHCRLYSSAGRLNVALRIRDFTKPFVSGRFRGRTELPQLAAVLAPGQWRARHGTAEMDIRLHGLLPPTDDGTTLLTEPQKSLSVRGSIALRNASFLVLDRQADFSELNVRLGLQDSVWTLSQASGVLDRMRFQASATTVNLFDYLTGQRLAMQVTGNFAVDELRVQRLRELLRPPTATSRLVARQRAAAASTKIATLGGSLIPPGVRLHVGLRCNRLILAADTLQQLAATVLHDGQRVELQRLAVRVWDADVRGRVSWPTDTLQQVAPIQFDLGVHFDTINYRRLVARLSRPPKRAANAPASPALRELLLAANGQLTCDITTLQLNGGENLRSLQFQLFKKGPELRLPALDFATTRGGSGHASVVVQLAGIQLTAADVDLNLHYSTLDIQRLLLLLASLNPEDKTVPLPQSRIARRAERRARRQQTEGGSILTNGILRAVVRVRADRVNYGAVRGRSFELLSHLRDGAARVDNCSLRAFQGLVELRGGMLLNVDRQHHPLHVQMRLQDVDLSDLFSAGTSIGLTVPDRKNIKGTMRCATDLHTDLDSTFLPRLDQTLGYLKADLRDLELLNVEALSQVLKFMRAERTNHLFFEPFSSQFLLNRGQLLIPDLDLNSNLSNLEVSGSYFLDGRANLYVGLNPMQALFGDNEKRIERIQQSEPLRRPNHRLTYINLQRPAAGSRYSVRLFKGQEQREQQALLRRQMRELLITQGLDTTLRLLR</sequence>
<keyword evidence="2" id="KW-1185">Reference proteome</keyword>
<dbReference type="RefSeq" id="WP_226176370.1">
    <property type="nucleotide sequence ID" value="NZ_JAJADR010000003.1"/>
</dbReference>
<evidence type="ECO:0000313" key="2">
    <source>
        <dbReference type="Proteomes" id="UP001165296"/>
    </source>
</evidence>
<dbReference type="PANTHER" id="PTHR30441">
    <property type="entry name" value="DUF748 DOMAIN-CONTAINING PROTEIN"/>
    <property type="match status" value="1"/>
</dbReference>
<evidence type="ECO:0000313" key="1">
    <source>
        <dbReference type="EMBL" id="MCB2408897.1"/>
    </source>
</evidence>
<name>A0ABS8ARQ5_9BACT</name>
<organism evidence="1 2">
    <name type="scientific">Hymenobacter lucidus</name>
    <dbReference type="NCBI Taxonomy" id="2880930"/>
    <lineage>
        <taxon>Bacteria</taxon>
        <taxon>Pseudomonadati</taxon>
        <taxon>Bacteroidota</taxon>
        <taxon>Cytophagia</taxon>
        <taxon>Cytophagales</taxon>
        <taxon>Hymenobacteraceae</taxon>
        <taxon>Hymenobacter</taxon>
    </lineage>
</organism>
<comment type="caution">
    <text evidence="1">The sequence shown here is derived from an EMBL/GenBank/DDBJ whole genome shotgun (WGS) entry which is preliminary data.</text>
</comment>
<dbReference type="PANTHER" id="PTHR30441:SF8">
    <property type="entry name" value="DUF748 DOMAIN-CONTAINING PROTEIN"/>
    <property type="match status" value="1"/>
</dbReference>
<dbReference type="EMBL" id="JAJADR010000003">
    <property type="protein sequence ID" value="MCB2408897.1"/>
    <property type="molecule type" value="Genomic_DNA"/>
</dbReference>
<protein>
    <submittedName>
        <fullName evidence="1">AsmA-like C-terminal region-containing protein</fullName>
    </submittedName>
</protein>
<accession>A0ABS8ARQ5</accession>
<gene>
    <name evidence="1" type="ORF">LGH74_12985</name>
</gene>
<dbReference type="InterPro" id="IPR052894">
    <property type="entry name" value="AsmA-related"/>
</dbReference>
<dbReference type="Proteomes" id="UP001165296">
    <property type="component" value="Unassembled WGS sequence"/>
</dbReference>